<name>A0A812NYM4_9DINO</name>
<dbReference type="AlphaFoldDB" id="A0A812NYM4"/>
<proteinExistence type="predicted"/>
<dbReference type="EMBL" id="CAJNDS010002128">
    <property type="protein sequence ID" value="CAE7342388.1"/>
    <property type="molecule type" value="Genomic_DNA"/>
</dbReference>
<evidence type="ECO:0000313" key="1">
    <source>
        <dbReference type="EMBL" id="CAE7342388.1"/>
    </source>
</evidence>
<dbReference type="OrthoDB" id="10303844at2759"/>
<dbReference type="Proteomes" id="UP000604046">
    <property type="component" value="Unassembled WGS sequence"/>
</dbReference>
<organism evidence="1 2">
    <name type="scientific">Symbiodinium natans</name>
    <dbReference type="NCBI Taxonomy" id="878477"/>
    <lineage>
        <taxon>Eukaryota</taxon>
        <taxon>Sar</taxon>
        <taxon>Alveolata</taxon>
        <taxon>Dinophyceae</taxon>
        <taxon>Suessiales</taxon>
        <taxon>Symbiodiniaceae</taxon>
        <taxon>Symbiodinium</taxon>
    </lineage>
</organism>
<accession>A0A812NYM4</accession>
<keyword evidence="2" id="KW-1185">Reference proteome</keyword>
<comment type="caution">
    <text evidence="1">The sequence shown here is derived from an EMBL/GenBank/DDBJ whole genome shotgun (WGS) entry which is preliminary data.</text>
</comment>
<reference evidence="1" key="1">
    <citation type="submission" date="2021-02" db="EMBL/GenBank/DDBJ databases">
        <authorList>
            <person name="Dougan E. K."/>
            <person name="Rhodes N."/>
            <person name="Thang M."/>
            <person name="Chan C."/>
        </authorList>
    </citation>
    <scope>NUCLEOTIDE SEQUENCE</scope>
</reference>
<gene>
    <name evidence="1" type="ORF">SNAT2548_LOCUS17925</name>
</gene>
<sequence>MVLTGREVLKDHGLASAAVEFEVGDATDCPLISRFHQPSSPSILWLNDEEWPKELREGVKARAGQELPIGSVVVSYGPQGPPVPGLKPAGSLRAATSWCRAEEFHLWQRI</sequence>
<evidence type="ECO:0000313" key="2">
    <source>
        <dbReference type="Proteomes" id="UP000604046"/>
    </source>
</evidence>
<protein>
    <submittedName>
        <fullName evidence="1">Uncharacterized protein</fullName>
    </submittedName>
</protein>